<feature type="compositionally biased region" description="Pro residues" evidence="9">
    <location>
        <begin position="70"/>
        <end position="81"/>
    </location>
</feature>
<feature type="region of interest" description="Disordered" evidence="9">
    <location>
        <begin position="24"/>
        <end position="99"/>
    </location>
</feature>
<evidence type="ECO:0000256" key="9">
    <source>
        <dbReference type="SAM" id="MobiDB-lite"/>
    </source>
</evidence>
<organism evidence="11 12">
    <name type="scientific">Galeopterus variegatus</name>
    <name type="common">Malayan flying lemur</name>
    <name type="synonym">Cynocephalus variegatus</name>
    <dbReference type="NCBI Taxonomy" id="482537"/>
    <lineage>
        <taxon>Eukaryota</taxon>
        <taxon>Metazoa</taxon>
        <taxon>Chordata</taxon>
        <taxon>Craniata</taxon>
        <taxon>Vertebrata</taxon>
        <taxon>Euteleostomi</taxon>
        <taxon>Mammalia</taxon>
        <taxon>Eutheria</taxon>
        <taxon>Euarchontoglires</taxon>
        <taxon>Dermoptera</taxon>
        <taxon>Cynocephalidae</taxon>
        <taxon>Galeopterus</taxon>
    </lineage>
</organism>
<gene>
    <name evidence="12" type="primary">LOC103583592</name>
</gene>
<evidence type="ECO:0000256" key="2">
    <source>
        <dbReference type="ARBA" id="ARBA00022692"/>
    </source>
</evidence>
<feature type="compositionally biased region" description="Low complexity" evidence="9">
    <location>
        <begin position="59"/>
        <end position="69"/>
    </location>
</feature>
<keyword evidence="4" id="KW-0744">Spermatogenesis</keyword>
<feature type="domain" description="SPATA31" evidence="10">
    <location>
        <begin position="234"/>
        <end position="451"/>
    </location>
</feature>
<keyword evidence="5" id="KW-1133">Transmembrane helix</keyword>
<evidence type="ECO:0000256" key="5">
    <source>
        <dbReference type="ARBA" id="ARBA00022989"/>
    </source>
</evidence>
<dbReference type="Proteomes" id="UP000694923">
    <property type="component" value="Unplaced"/>
</dbReference>
<name>A0ABM0Q3Z6_GALVR</name>
<keyword evidence="6" id="KW-0472">Membrane</keyword>
<feature type="region of interest" description="Disordered" evidence="9">
    <location>
        <begin position="203"/>
        <end position="228"/>
    </location>
</feature>
<evidence type="ECO:0000256" key="8">
    <source>
        <dbReference type="ARBA" id="ARBA00037695"/>
    </source>
</evidence>
<reference evidence="12" key="1">
    <citation type="submission" date="2025-08" db="UniProtKB">
        <authorList>
            <consortium name="RefSeq"/>
        </authorList>
    </citation>
    <scope>IDENTIFICATION</scope>
</reference>
<protein>
    <submittedName>
        <fullName evidence="12">Spermatogenesis-associated protein 31A4-like</fullName>
    </submittedName>
</protein>
<accession>A0ABM0Q3Z6</accession>
<comment type="subcellular location">
    <subcellularLocation>
        <location evidence="1">Membrane</location>
        <topology evidence="1">Single-pass membrane protein</topology>
    </subcellularLocation>
</comment>
<feature type="non-terminal residue" evidence="12">
    <location>
        <position position="455"/>
    </location>
</feature>
<keyword evidence="3" id="KW-0221">Differentiation</keyword>
<dbReference type="InterPro" id="IPR039509">
    <property type="entry name" value="SPATA31"/>
</dbReference>
<keyword evidence="11" id="KW-1185">Reference proteome</keyword>
<comment type="function">
    <text evidence="8">May play a role in spermatogenesis.</text>
</comment>
<proteinExistence type="inferred from homology"/>
<dbReference type="PANTHER" id="PTHR21859:SF55">
    <property type="entry name" value="SPERMATOGENESIS-ASSOCIATED PROTEIN 31A1-RELATED"/>
    <property type="match status" value="1"/>
</dbReference>
<evidence type="ECO:0000256" key="7">
    <source>
        <dbReference type="ARBA" id="ARBA00035009"/>
    </source>
</evidence>
<sequence>MQNVEDTAPATLSPLAALAPLPEHPLPVASTLSPGPTTSVASVGSYSPLSVSQPPEPSLPVDTLTTRPLVLPPPPSRPPDPVASHLPPADSSRATSPIPAISTLSHPSCPISALSWWQVAAKALCFPTSSQDKSQQEGLSHSPKEALFSGEPTHRNMEAGGPSLVDPKAQELLEILITKRAGHKIWNDKQKKESDYHLDSLRNTLKSSGDEQDTRTPQPFWTMKDKPGQLPVPQQLSDPKVLQGHLQKKHSQLFWGLPFLHSESLVATIRISGSPLEFPSVLFNELSEGFPVQIQTQLSPQSFHTQFWSPHVAQPQPLTQALLLSQASPLAQTHSQPHTSSCLPIPLCYSPEIVAWGAACPTDQQEAQLQESRRDLPRMVKKPQEVFRQLTPDSEAFQDHESVSLLPGDFIRDFISPELREKLEEHLQQRFTQHCCGLSPMPVSPDLRQCQDLQQ</sequence>
<dbReference type="Pfam" id="PF14650">
    <property type="entry name" value="FAM75"/>
    <property type="match status" value="1"/>
</dbReference>
<dbReference type="PANTHER" id="PTHR21859">
    <property type="entry name" value="ACROSOME-SPECIFIC PROTEIN"/>
    <property type="match status" value="1"/>
</dbReference>
<evidence type="ECO:0000256" key="3">
    <source>
        <dbReference type="ARBA" id="ARBA00022782"/>
    </source>
</evidence>
<evidence type="ECO:0000313" key="12">
    <source>
        <dbReference type="RefSeq" id="XP_008563087.1"/>
    </source>
</evidence>
<evidence type="ECO:0000313" key="11">
    <source>
        <dbReference type="Proteomes" id="UP000694923"/>
    </source>
</evidence>
<evidence type="ECO:0000256" key="6">
    <source>
        <dbReference type="ARBA" id="ARBA00023136"/>
    </source>
</evidence>
<feature type="compositionally biased region" description="Polar residues" evidence="9">
    <location>
        <begin position="30"/>
        <end position="53"/>
    </location>
</feature>
<dbReference type="RefSeq" id="XP_008563087.1">
    <property type="nucleotide sequence ID" value="XM_008564865.1"/>
</dbReference>
<comment type="similarity">
    <text evidence="7">Belongs to the SPATA31 family.</text>
</comment>
<evidence type="ECO:0000256" key="4">
    <source>
        <dbReference type="ARBA" id="ARBA00022871"/>
    </source>
</evidence>
<keyword evidence="2" id="KW-0812">Transmembrane</keyword>
<feature type="region of interest" description="Disordered" evidence="9">
    <location>
        <begin position="131"/>
        <end position="164"/>
    </location>
</feature>
<evidence type="ECO:0000256" key="1">
    <source>
        <dbReference type="ARBA" id="ARBA00004167"/>
    </source>
</evidence>
<dbReference type="GeneID" id="103583592"/>
<evidence type="ECO:0000259" key="10">
    <source>
        <dbReference type="Pfam" id="PF14650"/>
    </source>
</evidence>